<name>A0ABV6MN12_9PSEU</name>
<dbReference type="Proteomes" id="UP001589810">
    <property type="component" value="Unassembled WGS sequence"/>
</dbReference>
<dbReference type="InterPro" id="IPR058347">
    <property type="entry name" value="DUF8034"/>
</dbReference>
<dbReference type="Pfam" id="PF26099">
    <property type="entry name" value="DUF8034"/>
    <property type="match status" value="1"/>
</dbReference>
<comment type="caution">
    <text evidence="1">The sequence shown here is derived from an EMBL/GenBank/DDBJ whole genome shotgun (WGS) entry which is preliminary data.</text>
</comment>
<keyword evidence="2" id="KW-1185">Reference proteome</keyword>
<reference evidence="1 2" key="1">
    <citation type="submission" date="2024-09" db="EMBL/GenBank/DDBJ databases">
        <authorList>
            <person name="Sun Q."/>
            <person name="Mori K."/>
        </authorList>
    </citation>
    <scope>NUCLEOTIDE SEQUENCE [LARGE SCALE GENOMIC DNA]</scope>
    <source>
        <strain evidence="1 2">TBRC 1432</strain>
    </source>
</reference>
<dbReference type="EMBL" id="JBHLUD010000002">
    <property type="protein sequence ID" value="MFC0541671.1"/>
    <property type="molecule type" value="Genomic_DNA"/>
</dbReference>
<evidence type="ECO:0000313" key="2">
    <source>
        <dbReference type="Proteomes" id="UP001589810"/>
    </source>
</evidence>
<proteinExistence type="predicted"/>
<accession>A0ABV6MN12</accession>
<evidence type="ECO:0000313" key="1">
    <source>
        <dbReference type="EMBL" id="MFC0541671.1"/>
    </source>
</evidence>
<protein>
    <submittedName>
        <fullName evidence="1">Uncharacterized protein</fullName>
    </submittedName>
</protein>
<gene>
    <name evidence="1" type="ORF">ACFFH7_09275</name>
</gene>
<organism evidence="1 2">
    <name type="scientific">Kutzneria chonburiensis</name>
    <dbReference type="NCBI Taxonomy" id="1483604"/>
    <lineage>
        <taxon>Bacteria</taxon>
        <taxon>Bacillati</taxon>
        <taxon>Actinomycetota</taxon>
        <taxon>Actinomycetes</taxon>
        <taxon>Pseudonocardiales</taxon>
        <taxon>Pseudonocardiaceae</taxon>
        <taxon>Kutzneria</taxon>
    </lineage>
</organism>
<dbReference type="RefSeq" id="WP_273942295.1">
    <property type="nucleotide sequence ID" value="NZ_CP097263.1"/>
</dbReference>
<sequence>MYPVITASVPLLEPPGWAVAQRGLFDLLDQAWRQFARDYTGPDGRLTYHGRLSSRDGVDDFYESFFNWPQLYLLGGADDLLGESERHWHGVTAQLTELGMLSDEFERGYDWFHQGESLLLLYFLCMAAPERWQERALRFADLYVDPAHGNYDPERRIITRPHNGSDATRTGLFDGDWYPWLPSEAETYGFPLNWLLPPGVDEPPRDRDPRLGREMTERLGVGDTAVNLAVAGLVHNALLLSGDRKYRDWIAEYVGAWRERAAGGILPDNVAPDGTVGGLLDGRWYGGHYGWSWPHGWYSVGHAAIIAAVAAVEATGDESHLDLVRPALDAVIANGKTIAFSDADSSLRSKWTVQLGEDVDVPTLHVPFRHDDRGWFDFNPMLMAVPTALWHHSAADGDRERLDRLRAAGGHDWRTVRPFRSKEEAGHEEPWLAYLSGDNPDYPERILAAAQAQVRHRLARMARYRDQEVPEADIHLWQQSNPVVTEALVQLTWGAPQVIYNGGLPQARVRYYDGDTRRPGLPPAVAALVRGIDPEATVVELVNLDGRQRRTVIVQAGAFAEHTIHTVRHTACHDDSWIGGLYDYGHGQPQVIEESLPVDGPWLAVELPASTRIRLTLRLTLRDNAASYRTPFDVRRSTWHEP</sequence>